<protein>
    <recommendedName>
        <fullName evidence="4">Lipoprotein</fullName>
    </recommendedName>
</protein>
<feature type="signal peptide" evidence="1">
    <location>
        <begin position="1"/>
        <end position="21"/>
    </location>
</feature>
<dbReference type="EMBL" id="DWXX01000043">
    <property type="protein sequence ID" value="HJB58513.1"/>
    <property type="molecule type" value="Genomic_DNA"/>
</dbReference>
<evidence type="ECO:0008006" key="4">
    <source>
        <dbReference type="Google" id="ProtNLM"/>
    </source>
</evidence>
<evidence type="ECO:0000313" key="3">
    <source>
        <dbReference type="Proteomes" id="UP000824211"/>
    </source>
</evidence>
<proteinExistence type="predicted"/>
<accession>A0A9D2S686</accession>
<sequence length="219" mass="22695">MKLNKMLALALSGVMAVSMLAGCSGAPSNGEEGTEVQPTTSNAVSVMNDAQDVVKFAADSDFETALAAAAKDAKYTDVNGANYSAVGVATTDKVYASLAKKLPVSDGLVSSSAAQISFAGAAAGTVTTKTTLFKIENEGLTEEAALKLVANKMDMDDTYPTVISQWNAHDNKLEYYEASYTGSVSIVTVNAADEGKTASAYYIAVSVTQSIARDTIVTK</sequence>
<feature type="chain" id="PRO_5039139731" description="Lipoprotein" evidence="1">
    <location>
        <begin position="22"/>
        <end position="219"/>
    </location>
</feature>
<keyword evidence="1" id="KW-0732">Signal</keyword>
<reference evidence="2" key="2">
    <citation type="submission" date="2021-04" db="EMBL/GenBank/DDBJ databases">
        <authorList>
            <person name="Gilroy R."/>
        </authorList>
    </citation>
    <scope>NUCLEOTIDE SEQUENCE</scope>
    <source>
        <strain evidence="2">ChiHjej9B8-13557</strain>
    </source>
</reference>
<dbReference type="Proteomes" id="UP000824211">
    <property type="component" value="Unassembled WGS sequence"/>
</dbReference>
<gene>
    <name evidence="2" type="ORF">H9771_02440</name>
</gene>
<comment type="caution">
    <text evidence="2">The sequence shown here is derived from an EMBL/GenBank/DDBJ whole genome shotgun (WGS) entry which is preliminary data.</text>
</comment>
<dbReference type="PROSITE" id="PS51257">
    <property type="entry name" value="PROKAR_LIPOPROTEIN"/>
    <property type="match status" value="1"/>
</dbReference>
<organism evidence="2 3">
    <name type="scientific">Candidatus Faecalibacterium faecipullorum</name>
    <dbReference type="NCBI Taxonomy" id="2838578"/>
    <lineage>
        <taxon>Bacteria</taxon>
        <taxon>Bacillati</taxon>
        <taxon>Bacillota</taxon>
        <taxon>Clostridia</taxon>
        <taxon>Eubacteriales</taxon>
        <taxon>Oscillospiraceae</taxon>
        <taxon>Faecalibacterium</taxon>
    </lineage>
</organism>
<evidence type="ECO:0000256" key="1">
    <source>
        <dbReference type="SAM" id="SignalP"/>
    </source>
</evidence>
<evidence type="ECO:0000313" key="2">
    <source>
        <dbReference type="EMBL" id="HJB58513.1"/>
    </source>
</evidence>
<name>A0A9D2S686_9FIRM</name>
<reference evidence="2" key="1">
    <citation type="journal article" date="2021" name="PeerJ">
        <title>Extensive microbial diversity within the chicken gut microbiome revealed by metagenomics and culture.</title>
        <authorList>
            <person name="Gilroy R."/>
            <person name="Ravi A."/>
            <person name="Getino M."/>
            <person name="Pursley I."/>
            <person name="Horton D.L."/>
            <person name="Alikhan N.F."/>
            <person name="Baker D."/>
            <person name="Gharbi K."/>
            <person name="Hall N."/>
            <person name="Watson M."/>
            <person name="Adriaenssens E.M."/>
            <person name="Foster-Nyarko E."/>
            <person name="Jarju S."/>
            <person name="Secka A."/>
            <person name="Antonio M."/>
            <person name="Oren A."/>
            <person name="Chaudhuri R.R."/>
            <person name="La Ragione R."/>
            <person name="Hildebrand F."/>
            <person name="Pallen M.J."/>
        </authorList>
    </citation>
    <scope>NUCLEOTIDE SEQUENCE</scope>
    <source>
        <strain evidence="2">ChiHjej9B8-13557</strain>
    </source>
</reference>
<dbReference type="AlphaFoldDB" id="A0A9D2S686"/>